<gene>
    <name evidence="2" type="ORF">JIN83_10235</name>
</gene>
<dbReference type="EMBL" id="JAENIG010000006">
    <property type="protein sequence ID" value="MBK1855338.1"/>
    <property type="molecule type" value="Genomic_DNA"/>
</dbReference>
<keyword evidence="3" id="KW-1185">Reference proteome</keyword>
<protein>
    <submittedName>
        <fullName evidence="2">GIY-YIG nuclease family protein</fullName>
    </submittedName>
</protein>
<evidence type="ECO:0000313" key="3">
    <source>
        <dbReference type="Proteomes" id="UP000634206"/>
    </source>
</evidence>
<comment type="caution">
    <text evidence="2">The sequence shown here is derived from an EMBL/GenBank/DDBJ whole genome shotgun (WGS) entry which is preliminary data.</text>
</comment>
<dbReference type="SMART" id="SM00974">
    <property type="entry name" value="T5orf172"/>
    <property type="match status" value="1"/>
</dbReference>
<accession>A0AAE2SCH9</accession>
<dbReference type="InterPro" id="IPR018306">
    <property type="entry name" value="Phage_T5_Orf172_DNA-bd"/>
</dbReference>
<dbReference type="Proteomes" id="UP000634206">
    <property type="component" value="Unassembled WGS sequence"/>
</dbReference>
<evidence type="ECO:0000259" key="1">
    <source>
        <dbReference type="SMART" id="SM00974"/>
    </source>
</evidence>
<dbReference type="Pfam" id="PF13455">
    <property type="entry name" value="MUG113"/>
    <property type="match status" value="1"/>
</dbReference>
<dbReference type="RefSeq" id="WP_309489951.1">
    <property type="nucleotide sequence ID" value="NZ_JAENIG010000006.1"/>
</dbReference>
<evidence type="ECO:0000313" key="2">
    <source>
        <dbReference type="EMBL" id="MBK1855338.1"/>
    </source>
</evidence>
<name>A0AAE2SCH9_9BACT</name>
<proteinExistence type="predicted"/>
<sequence length="356" mass="40939">MTIRDLIDPANVPNLQIHRIAGLKKDAFLERVACVRAIRGLDERRELTWYPTTAREWTLWEDIHNAVNKGEFGNVGVREDYYPFGLVLPRPLHNLFERNDLAVIQRQVVAYLATVLAYDPDGEKFIPDQVFPPVAQMAQQARAELYPEQVDQNLLWEEFLPDVDKAFTTYSGAPAFEFLRFPPYTQRPHDVTSRWWIDSEFHLGYGSYYFTGTDWKTLIVEKGDDALMRSESDKETWELWLHAFKLGGLNLGSEASFFATPAVRGTIYVIRQEGSDHYKIGWTTAENPAARLRSLQTGSPKKLELIGHFSAASRTTEGTVHRLFSTHRTSGEWFTLTEQQVSDLLDPAWRRSQQIN</sequence>
<organism evidence="2 3">
    <name type="scientific">Oceaniferula flava</name>
    <dbReference type="NCBI Taxonomy" id="2800421"/>
    <lineage>
        <taxon>Bacteria</taxon>
        <taxon>Pseudomonadati</taxon>
        <taxon>Verrucomicrobiota</taxon>
        <taxon>Verrucomicrobiia</taxon>
        <taxon>Verrucomicrobiales</taxon>
        <taxon>Verrucomicrobiaceae</taxon>
        <taxon>Oceaniferula</taxon>
    </lineage>
</organism>
<feature type="domain" description="Bacteriophage T5 Orf172 DNA-binding" evidence="1">
    <location>
        <begin position="272"/>
        <end position="348"/>
    </location>
</feature>
<dbReference type="AlphaFoldDB" id="A0AAE2SCH9"/>
<reference evidence="2" key="1">
    <citation type="submission" date="2021-01" db="EMBL/GenBank/DDBJ databases">
        <title>Modified the classification status of verrucomicrobia.</title>
        <authorList>
            <person name="Feng X."/>
        </authorList>
    </citation>
    <scope>NUCLEOTIDE SEQUENCE</scope>
    <source>
        <strain evidence="2">5K15</strain>
    </source>
</reference>